<keyword evidence="5" id="KW-1185">Reference proteome</keyword>
<sequence length="466" mass="51541">MIAYRSFLSFDLAWKFTKIHVVPSRTQHLLRCFSSCGFNYNHSRTQIGGDLRVVMDRKKQKMVAKTWRPVSTQSRFIEGDLGDEKHDFGGEVQEIRCTVSSSARDHEAEVAVQDSEGIDLEGQTAPSAADESVSAAQKHSVTIKAGASLMRFIIGKGGSTKRTIEEEMRVKITLPLSRKEDYLIIEGNSAGSVARASDRVQAIIDQTVKSRNLDYSHFVSLPLAIHPELVNKLINFQNSVLGITVVNEDEKLVCDSSGKTSDSEGEERNLSEPRVAVELKTEGSNDRVTVDIANIPLVSYSPIVSTSSTSESKASKLLGLGIEKSIFIKPKTFHLTVLMLKLWNKDRIEAAAEVLRSVSTKVIDALESRPVSIRLKGLECMKGSPAKARVVYAPVEIIGGEDRLLRACQVINNAFTEAGLVLENDLNQKLKLHATIMNARHRKSKKGSKKYDSFDARTIFDQYGSE</sequence>
<protein>
    <recommendedName>
        <fullName evidence="3">K Homology domain-containing protein</fullName>
    </recommendedName>
</protein>
<accession>A0A2G2WQ00</accession>
<reference evidence="5" key="2">
    <citation type="journal article" date="2017" name="J. Anim. Genet.">
        <title>Multiple reference genome sequences of hot pepper reveal the massive evolution of plant disease resistance genes by retroduplication.</title>
        <authorList>
            <person name="Kim S."/>
            <person name="Park J."/>
            <person name="Yeom S.-I."/>
            <person name="Kim Y.-M."/>
            <person name="Seo E."/>
            <person name="Kim K.-T."/>
            <person name="Kim M.-S."/>
            <person name="Lee J.M."/>
            <person name="Cheong K."/>
            <person name="Shin H.-S."/>
            <person name="Kim S.-B."/>
            <person name="Han K."/>
            <person name="Lee J."/>
            <person name="Park M."/>
            <person name="Lee H.-A."/>
            <person name="Lee H.-Y."/>
            <person name="Lee Y."/>
            <person name="Oh S."/>
            <person name="Lee J.H."/>
            <person name="Choi E."/>
            <person name="Choi E."/>
            <person name="Lee S.E."/>
            <person name="Jeon J."/>
            <person name="Kim H."/>
            <person name="Choi G."/>
            <person name="Song H."/>
            <person name="Lee J."/>
            <person name="Lee S.-C."/>
            <person name="Kwon J.-K."/>
            <person name="Lee H.-Y."/>
            <person name="Koo N."/>
            <person name="Hong Y."/>
            <person name="Kim R.W."/>
            <person name="Kang W.-H."/>
            <person name="Huh J.H."/>
            <person name="Kang B.-C."/>
            <person name="Yang T.-J."/>
            <person name="Lee Y.-H."/>
            <person name="Bennetzen J.L."/>
            <person name="Choi D."/>
        </authorList>
    </citation>
    <scope>NUCLEOTIDE SEQUENCE [LARGE SCALE GENOMIC DNA]</scope>
    <source>
        <strain evidence="5">cv. PBC81</strain>
    </source>
</reference>
<dbReference type="STRING" id="33114.A0A2G2WQ00"/>
<feature type="non-terminal residue" evidence="4">
    <location>
        <position position="466"/>
    </location>
</feature>
<dbReference type="GO" id="GO:0005634">
    <property type="term" value="C:nucleus"/>
    <property type="evidence" value="ECO:0007669"/>
    <property type="project" value="TreeGrafter"/>
</dbReference>
<dbReference type="PROSITE" id="PS50084">
    <property type="entry name" value="KH_TYPE_1"/>
    <property type="match status" value="1"/>
</dbReference>
<dbReference type="SMART" id="SM00322">
    <property type="entry name" value="KH"/>
    <property type="match status" value="1"/>
</dbReference>
<name>A0A2G2WQ00_CAPBA</name>
<dbReference type="GO" id="GO:0003723">
    <property type="term" value="F:RNA binding"/>
    <property type="evidence" value="ECO:0007669"/>
    <property type="project" value="UniProtKB-UniRule"/>
</dbReference>
<dbReference type="OrthoDB" id="277832at2759"/>
<evidence type="ECO:0000313" key="5">
    <source>
        <dbReference type="Proteomes" id="UP000224567"/>
    </source>
</evidence>
<reference evidence="4 5" key="1">
    <citation type="journal article" date="2017" name="Genome Biol.">
        <title>New reference genome sequences of hot pepper reveal the massive evolution of plant disease-resistance genes by retroduplication.</title>
        <authorList>
            <person name="Kim S."/>
            <person name="Park J."/>
            <person name="Yeom S.I."/>
            <person name="Kim Y.M."/>
            <person name="Seo E."/>
            <person name="Kim K.T."/>
            <person name="Kim M.S."/>
            <person name="Lee J.M."/>
            <person name="Cheong K."/>
            <person name="Shin H.S."/>
            <person name="Kim S.B."/>
            <person name="Han K."/>
            <person name="Lee J."/>
            <person name="Park M."/>
            <person name="Lee H.A."/>
            <person name="Lee H.Y."/>
            <person name="Lee Y."/>
            <person name="Oh S."/>
            <person name="Lee J.H."/>
            <person name="Choi E."/>
            <person name="Choi E."/>
            <person name="Lee S.E."/>
            <person name="Jeon J."/>
            <person name="Kim H."/>
            <person name="Choi G."/>
            <person name="Song H."/>
            <person name="Lee J."/>
            <person name="Lee S.C."/>
            <person name="Kwon J.K."/>
            <person name="Lee H.Y."/>
            <person name="Koo N."/>
            <person name="Hong Y."/>
            <person name="Kim R.W."/>
            <person name="Kang W.H."/>
            <person name="Huh J.H."/>
            <person name="Kang B.C."/>
            <person name="Yang T.J."/>
            <person name="Lee Y.H."/>
            <person name="Bennetzen J.L."/>
            <person name="Choi D."/>
        </authorList>
    </citation>
    <scope>NUCLEOTIDE SEQUENCE [LARGE SCALE GENOMIC DNA]</scope>
    <source>
        <strain evidence="5">cv. PBC81</strain>
    </source>
</reference>
<feature type="domain" description="K Homology" evidence="3">
    <location>
        <begin position="137"/>
        <end position="205"/>
    </location>
</feature>
<comment type="caution">
    <text evidence="4">The sequence shown here is derived from an EMBL/GenBank/DDBJ whole genome shotgun (WGS) entry which is preliminary data.</text>
</comment>
<evidence type="ECO:0000256" key="1">
    <source>
        <dbReference type="PROSITE-ProRule" id="PRU00117"/>
    </source>
</evidence>
<dbReference type="InterPro" id="IPR004088">
    <property type="entry name" value="KH_dom_type_1"/>
</dbReference>
<evidence type="ECO:0000256" key="2">
    <source>
        <dbReference type="SAM" id="MobiDB-lite"/>
    </source>
</evidence>
<feature type="region of interest" description="Disordered" evidence="2">
    <location>
        <begin position="112"/>
        <end position="133"/>
    </location>
</feature>
<dbReference type="Gene3D" id="3.90.1140.10">
    <property type="entry name" value="Cyclic phosphodiesterase"/>
    <property type="match status" value="1"/>
</dbReference>
<dbReference type="GO" id="GO:0006355">
    <property type="term" value="P:regulation of DNA-templated transcription"/>
    <property type="evidence" value="ECO:0007669"/>
    <property type="project" value="TreeGrafter"/>
</dbReference>
<dbReference type="PANTHER" id="PTHR13360">
    <property type="entry name" value="ACTIVATING SIGNAL COINTEGRATOR 1 COMPLEX SUBUNIT 1"/>
    <property type="match status" value="1"/>
</dbReference>
<dbReference type="PANTHER" id="PTHR13360:SF1">
    <property type="entry name" value="ACTIVATING SIGNAL COINTEGRATOR 1 COMPLEX SUBUNIT 1"/>
    <property type="match status" value="1"/>
</dbReference>
<dbReference type="Gene3D" id="3.30.1370.10">
    <property type="entry name" value="K Homology domain, type 1"/>
    <property type="match status" value="1"/>
</dbReference>
<evidence type="ECO:0000259" key="3">
    <source>
        <dbReference type="SMART" id="SM00322"/>
    </source>
</evidence>
<dbReference type="InterPro" id="IPR019510">
    <property type="entry name" value="AKAP7-like_phosphoesterase"/>
</dbReference>
<dbReference type="InterPro" id="IPR009210">
    <property type="entry name" value="ASCC1"/>
</dbReference>
<evidence type="ECO:0000313" key="4">
    <source>
        <dbReference type="EMBL" id="PHT47323.1"/>
    </source>
</evidence>
<dbReference type="GO" id="GO:0006307">
    <property type="term" value="P:DNA alkylation repair"/>
    <property type="evidence" value="ECO:0007669"/>
    <property type="project" value="InterPro"/>
</dbReference>
<dbReference type="Pfam" id="PF00013">
    <property type="entry name" value="KH_1"/>
    <property type="match status" value="1"/>
</dbReference>
<dbReference type="AlphaFoldDB" id="A0A2G2WQ00"/>
<dbReference type="InterPro" id="IPR004087">
    <property type="entry name" value="KH_dom"/>
</dbReference>
<dbReference type="EMBL" id="MLFT02000005">
    <property type="protein sequence ID" value="PHT47323.1"/>
    <property type="molecule type" value="Genomic_DNA"/>
</dbReference>
<dbReference type="Pfam" id="PF10469">
    <property type="entry name" value="AKAP7_NLS"/>
    <property type="match status" value="1"/>
</dbReference>
<organism evidence="4 5">
    <name type="scientific">Capsicum baccatum</name>
    <name type="common">Peruvian pepper</name>
    <dbReference type="NCBI Taxonomy" id="33114"/>
    <lineage>
        <taxon>Eukaryota</taxon>
        <taxon>Viridiplantae</taxon>
        <taxon>Streptophyta</taxon>
        <taxon>Embryophyta</taxon>
        <taxon>Tracheophyta</taxon>
        <taxon>Spermatophyta</taxon>
        <taxon>Magnoliopsida</taxon>
        <taxon>eudicotyledons</taxon>
        <taxon>Gunneridae</taxon>
        <taxon>Pentapetalae</taxon>
        <taxon>asterids</taxon>
        <taxon>lamiids</taxon>
        <taxon>Solanales</taxon>
        <taxon>Solanaceae</taxon>
        <taxon>Solanoideae</taxon>
        <taxon>Capsiceae</taxon>
        <taxon>Capsicum</taxon>
    </lineage>
</organism>
<dbReference type="Proteomes" id="UP000224567">
    <property type="component" value="Unassembled WGS sequence"/>
</dbReference>
<dbReference type="InterPro" id="IPR036612">
    <property type="entry name" value="KH_dom_type_1_sf"/>
</dbReference>
<gene>
    <name evidence="4" type="ORF">CQW23_11531</name>
</gene>
<dbReference type="SUPFAM" id="SSF54791">
    <property type="entry name" value="Eukaryotic type KH-domain (KH-domain type I)"/>
    <property type="match status" value="1"/>
</dbReference>
<proteinExistence type="predicted"/>
<keyword evidence="1" id="KW-0694">RNA-binding</keyword>